<evidence type="ECO:0000313" key="2">
    <source>
        <dbReference type="Proteomes" id="UP001499974"/>
    </source>
</evidence>
<reference evidence="2" key="1">
    <citation type="journal article" date="2019" name="Int. J. Syst. Evol. Microbiol.">
        <title>The Global Catalogue of Microorganisms (GCM) 10K type strain sequencing project: providing services to taxonomists for standard genome sequencing and annotation.</title>
        <authorList>
            <consortium name="The Broad Institute Genomics Platform"/>
            <consortium name="The Broad Institute Genome Sequencing Center for Infectious Disease"/>
            <person name="Wu L."/>
            <person name="Ma J."/>
        </authorList>
    </citation>
    <scope>NUCLEOTIDE SEQUENCE [LARGE SCALE GENOMIC DNA]</scope>
    <source>
        <strain evidence="2">JCM 18531</strain>
    </source>
</reference>
<dbReference type="InterPro" id="IPR006311">
    <property type="entry name" value="TAT_signal"/>
</dbReference>
<dbReference type="InterPro" id="IPR013783">
    <property type="entry name" value="Ig-like_fold"/>
</dbReference>
<dbReference type="PROSITE" id="PS51318">
    <property type="entry name" value="TAT"/>
    <property type="match status" value="1"/>
</dbReference>
<dbReference type="Gene3D" id="2.60.40.10">
    <property type="entry name" value="Immunoglobulins"/>
    <property type="match status" value="1"/>
</dbReference>
<comment type="caution">
    <text evidence="1">The sequence shown here is derived from an EMBL/GenBank/DDBJ whole genome shotgun (WGS) entry which is preliminary data.</text>
</comment>
<proteinExistence type="predicted"/>
<dbReference type="Proteomes" id="UP001499974">
    <property type="component" value="Unassembled WGS sequence"/>
</dbReference>
<protein>
    <recommendedName>
        <fullName evidence="3">Ig-like domain repeat protein</fullName>
    </recommendedName>
</protein>
<sequence length="279" mass="29200">MSPSPRPAPAARRHWRRRTTIVIASAAIGSLVLAPEVLPAFADSSPHAARAGALTALQPAAGSSWIQGVLTDQAGNPLNNVNVEVWPNDPNAATPVASNLSYAGTPADVAHQSGVFRVEVPSGRAYRITISTVGGREDGDQFRMSSIGGGAPIMARTGSRQALLAVPGRTLELGTVQLARQGRVASTITAKAAKRRVAAGKRGTLRVRVTSPFVTNVTGKVQVRVGGKTVTRHIGAFEHGRISIKLPKLKAGKHSVHVAFLGSSTVSRDKAKAVRFVVK</sequence>
<name>A0ABP8WX58_9ACTN</name>
<evidence type="ECO:0008006" key="3">
    <source>
        <dbReference type="Google" id="ProtNLM"/>
    </source>
</evidence>
<dbReference type="RefSeq" id="WP_345519869.1">
    <property type="nucleotide sequence ID" value="NZ_BAABKM010000002.1"/>
</dbReference>
<accession>A0ABP8WX58</accession>
<organism evidence="1 2">
    <name type="scientific">Nocardioides conyzicola</name>
    <dbReference type="NCBI Taxonomy" id="1651781"/>
    <lineage>
        <taxon>Bacteria</taxon>
        <taxon>Bacillati</taxon>
        <taxon>Actinomycetota</taxon>
        <taxon>Actinomycetes</taxon>
        <taxon>Propionibacteriales</taxon>
        <taxon>Nocardioidaceae</taxon>
        <taxon>Nocardioides</taxon>
    </lineage>
</organism>
<keyword evidence="2" id="KW-1185">Reference proteome</keyword>
<dbReference type="EMBL" id="BAABKM010000002">
    <property type="protein sequence ID" value="GAA4696456.1"/>
    <property type="molecule type" value="Genomic_DNA"/>
</dbReference>
<dbReference type="InterPro" id="IPR008969">
    <property type="entry name" value="CarboxyPept-like_regulatory"/>
</dbReference>
<dbReference type="SUPFAM" id="SSF49464">
    <property type="entry name" value="Carboxypeptidase regulatory domain-like"/>
    <property type="match status" value="1"/>
</dbReference>
<evidence type="ECO:0000313" key="1">
    <source>
        <dbReference type="EMBL" id="GAA4696456.1"/>
    </source>
</evidence>
<gene>
    <name evidence="1" type="ORF">GCM10023349_10020</name>
</gene>